<dbReference type="EMBL" id="CZPT02001308">
    <property type="protein sequence ID" value="SCU69795.1"/>
    <property type="molecule type" value="Genomic_DNA"/>
</dbReference>
<evidence type="ECO:0000256" key="5">
    <source>
        <dbReference type="ARBA" id="ARBA00022989"/>
    </source>
</evidence>
<dbReference type="SUPFAM" id="SSF101576">
    <property type="entry name" value="Supernatant protein factor (SPF), C-terminal domain"/>
    <property type="match status" value="1"/>
</dbReference>
<evidence type="ECO:0000313" key="12">
    <source>
        <dbReference type="EMBL" id="SCU69795.1"/>
    </source>
</evidence>
<dbReference type="VEuPathDB" id="TriTrypDB:TEOVI_000136400"/>
<feature type="signal peptide" evidence="10">
    <location>
        <begin position="1"/>
        <end position="37"/>
    </location>
</feature>
<sequence>MTMRAMPLRVSGTIARLSLPLGLLLVTLSTFITTVRADDDAISVQVPPKKELCFFEDINKAGVKVFLHYLVTSGGSQDIEATIKNPDNSMIWSSGRDTEGRVLFKSRGSGRHRFCFSNKMSTISAKVVAFSITVGDEGLEGEDGKKDKKSDLGMDPIELAVRNIQHGLREVLEVQQYIRGREHKHRAVTEVANTRVFVWAMAEILIIIAMSLGNVWYLRRIFNKRRVV</sequence>
<protein>
    <submittedName>
        <fullName evidence="12">Cytosolic coat protein, putative</fullName>
    </submittedName>
</protein>
<feature type="domain" description="GOLD" evidence="11">
    <location>
        <begin position="51"/>
        <end position="134"/>
    </location>
</feature>
<comment type="similarity">
    <text evidence="2 8">Belongs to the EMP24/GP25L family.</text>
</comment>
<organism evidence="12 13">
    <name type="scientific">Trypanosoma equiperdum</name>
    <dbReference type="NCBI Taxonomy" id="5694"/>
    <lineage>
        <taxon>Eukaryota</taxon>
        <taxon>Discoba</taxon>
        <taxon>Euglenozoa</taxon>
        <taxon>Kinetoplastea</taxon>
        <taxon>Metakinetoplastina</taxon>
        <taxon>Trypanosomatida</taxon>
        <taxon>Trypanosomatidae</taxon>
        <taxon>Trypanosoma</taxon>
    </lineage>
</organism>
<dbReference type="PANTHER" id="PTHR22811">
    <property type="entry name" value="TRANSMEMBRANE EMP24 DOMAIN-CONTAINING PROTEIN"/>
    <property type="match status" value="1"/>
</dbReference>
<comment type="caution">
    <text evidence="12">The sequence shown here is derived from an EMBL/GenBank/DDBJ whole genome shotgun (WGS) entry which is preliminary data.</text>
</comment>
<feature type="chain" id="PRO_5009235388" evidence="10">
    <location>
        <begin position="38"/>
        <end position="228"/>
    </location>
</feature>
<dbReference type="Proteomes" id="UP000195570">
    <property type="component" value="Unassembled WGS sequence"/>
</dbReference>
<dbReference type="InterPro" id="IPR036598">
    <property type="entry name" value="GOLD_dom_sf"/>
</dbReference>
<evidence type="ECO:0000256" key="9">
    <source>
        <dbReference type="SAM" id="Phobius"/>
    </source>
</evidence>
<keyword evidence="5 9" id="KW-1133">Transmembrane helix</keyword>
<dbReference type="InterPro" id="IPR009038">
    <property type="entry name" value="GOLD_dom"/>
</dbReference>
<dbReference type="Pfam" id="PF01105">
    <property type="entry name" value="EMP24_GP25L"/>
    <property type="match status" value="1"/>
</dbReference>
<dbReference type="InterPro" id="IPR015720">
    <property type="entry name" value="Emp24-like"/>
</dbReference>
<evidence type="ECO:0000256" key="6">
    <source>
        <dbReference type="ARBA" id="ARBA00023136"/>
    </source>
</evidence>
<keyword evidence="13" id="KW-1185">Reference proteome</keyword>
<feature type="transmembrane region" description="Helical" evidence="9">
    <location>
        <begin position="196"/>
        <end position="218"/>
    </location>
</feature>
<comment type="subcellular location">
    <subcellularLocation>
        <location evidence="7">Endomembrane system</location>
        <topology evidence="7">Single-pass membrane protein</topology>
    </subcellularLocation>
    <subcellularLocation>
        <location evidence="1 8">Membrane</location>
        <topology evidence="1 8">Single-pass type I membrane protein</topology>
    </subcellularLocation>
</comment>
<keyword evidence="6 9" id="KW-0472">Membrane</keyword>
<keyword evidence="4 10" id="KW-0732">Signal</keyword>
<evidence type="ECO:0000256" key="8">
    <source>
        <dbReference type="RuleBase" id="RU003827"/>
    </source>
</evidence>
<dbReference type="GO" id="GO:0016020">
    <property type="term" value="C:membrane"/>
    <property type="evidence" value="ECO:0007669"/>
    <property type="project" value="UniProtKB-SubCell"/>
</dbReference>
<evidence type="ECO:0000313" key="13">
    <source>
        <dbReference type="Proteomes" id="UP000195570"/>
    </source>
</evidence>
<evidence type="ECO:0000256" key="2">
    <source>
        <dbReference type="ARBA" id="ARBA00007104"/>
    </source>
</evidence>
<name>A0A1G4ICQ6_TRYEQ</name>
<reference evidence="12" key="1">
    <citation type="submission" date="2016-09" db="EMBL/GenBank/DDBJ databases">
        <authorList>
            <person name="Hebert L."/>
            <person name="Moumen B."/>
        </authorList>
    </citation>
    <scope>NUCLEOTIDE SEQUENCE [LARGE SCALE GENOMIC DNA]</scope>
    <source>
        <strain evidence="12">OVI</strain>
    </source>
</reference>
<dbReference type="RefSeq" id="XP_067080700.1">
    <property type="nucleotide sequence ID" value="XM_067224599.1"/>
</dbReference>
<evidence type="ECO:0000256" key="3">
    <source>
        <dbReference type="ARBA" id="ARBA00022692"/>
    </source>
</evidence>
<proteinExistence type="inferred from homology"/>
<dbReference type="PROSITE" id="PS50866">
    <property type="entry name" value="GOLD"/>
    <property type="match status" value="1"/>
</dbReference>
<evidence type="ECO:0000256" key="1">
    <source>
        <dbReference type="ARBA" id="ARBA00004479"/>
    </source>
</evidence>
<keyword evidence="3 8" id="KW-0812">Transmembrane</keyword>
<dbReference type="AlphaFoldDB" id="A0A1G4ICQ6"/>
<dbReference type="GO" id="GO:0012505">
    <property type="term" value="C:endomembrane system"/>
    <property type="evidence" value="ECO:0007669"/>
    <property type="project" value="UniProtKB-SubCell"/>
</dbReference>
<evidence type="ECO:0000256" key="7">
    <source>
        <dbReference type="ARBA" id="ARBA00037847"/>
    </source>
</evidence>
<dbReference type="SMART" id="SM01190">
    <property type="entry name" value="EMP24_GP25L"/>
    <property type="match status" value="1"/>
</dbReference>
<gene>
    <name evidence="12" type="ORF">TEOVI_000136400</name>
</gene>
<dbReference type="GeneID" id="92375304"/>
<accession>A0A1G4ICQ6</accession>
<evidence type="ECO:0000259" key="11">
    <source>
        <dbReference type="PROSITE" id="PS50866"/>
    </source>
</evidence>
<evidence type="ECO:0000256" key="4">
    <source>
        <dbReference type="ARBA" id="ARBA00022729"/>
    </source>
</evidence>
<evidence type="ECO:0000256" key="10">
    <source>
        <dbReference type="SAM" id="SignalP"/>
    </source>
</evidence>